<accession>A0A7W3LJQ7</accession>
<dbReference type="Proteomes" id="UP000572680">
    <property type="component" value="Unassembled WGS sequence"/>
</dbReference>
<dbReference type="Gene3D" id="3.40.1660.10">
    <property type="entry name" value="EreA-like (biosynthetic domain)"/>
    <property type="match status" value="1"/>
</dbReference>
<reference evidence="1 2" key="1">
    <citation type="submission" date="2020-08" db="EMBL/GenBank/DDBJ databases">
        <title>Genomic Encyclopedia of Type Strains, Phase IV (KMG-IV): sequencing the most valuable type-strain genomes for metagenomic binning, comparative biology and taxonomic classification.</title>
        <authorList>
            <person name="Goeker M."/>
        </authorList>
    </citation>
    <scope>NUCLEOTIDE SEQUENCE [LARGE SCALE GENOMIC DNA]</scope>
    <source>
        <strain evidence="1 2">DSM 44197</strain>
    </source>
</reference>
<comment type="caution">
    <text evidence="1">The sequence shown here is derived from an EMBL/GenBank/DDBJ whole genome shotgun (WGS) entry which is preliminary data.</text>
</comment>
<dbReference type="PANTHER" id="PTHR31299">
    <property type="entry name" value="ESTERASE, PUTATIVE (AFU_ORTHOLOGUE AFUA_1G05850)-RELATED"/>
    <property type="match status" value="1"/>
</dbReference>
<keyword evidence="2" id="KW-1185">Reference proteome</keyword>
<dbReference type="InterPro" id="IPR007815">
    <property type="entry name" value="Emycin_Estase"/>
</dbReference>
<name>A0A7W3LJQ7_ACTNM</name>
<gene>
    <name evidence="1" type="ORF">HNR61_001029</name>
</gene>
<dbReference type="EMBL" id="JACJIA010000001">
    <property type="protein sequence ID" value="MBA8949431.1"/>
    <property type="molecule type" value="Genomic_DNA"/>
</dbReference>
<dbReference type="Gene3D" id="3.30.1870.10">
    <property type="entry name" value="EreA-like, domain 2"/>
    <property type="match status" value="1"/>
</dbReference>
<dbReference type="SUPFAM" id="SSF159501">
    <property type="entry name" value="EreA/ChaN-like"/>
    <property type="match status" value="1"/>
</dbReference>
<dbReference type="InterPro" id="IPR052036">
    <property type="entry name" value="Hydrolase/PRTase-associated"/>
</dbReference>
<proteinExistence type="predicted"/>
<dbReference type="AlphaFoldDB" id="A0A7W3LJQ7"/>
<dbReference type="RefSeq" id="WP_182841861.1">
    <property type="nucleotide sequence ID" value="NZ_BAAALP010000013.1"/>
</dbReference>
<organism evidence="1 2">
    <name type="scientific">Actinomadura namibiensis</name>
    <dbReference type="NCBI Taxonomy" id="182080"/>
    <lineage>
        <taxon>Bacteria</taxon>
        <taxon>Bacillati</taxon>
        <taxon>Actinomycetota</taxon>
        <taxon>Actinomycetes</taxon>
        <taxon>Streptosporangiales</taxon>
        <taxon>Thermomonosporaceae</taxon>
        <taxon>Actinomadura</taxon>
    </lineage>
</organism>
<dbReference type="Pfam" id="PF05139">
    <property type="entry name" value="Erythro_esteras"/>
    <property type="match status" value="1"/>
</dbReference>
<protein>
    <submittedName>
        <fullName evidence="1">Erythromycin esterase-like protein</fullName>
    </submittedName>
</protein>
<evidence type="ECO:0000313" key="1">
    <source>
        <dbReference type="EMBL" id="MBA8949431.1"/>
    </source>
</evidence>
<dbReference type="Gene3D" id="1.20.1440.30">
    <property type="entry name" value="Biosynthetic Protein domain"/>
    <property type="match status" value="1"/>
</dbReference>
<dbReference type="CDD" id="cd14728">
    <property type="entry name" value="Ere-like"/>
    <property type="match status" value="1"/>
</dbReference>
<dbReference type="GO" id="GO:0046677">
    <property type="term" value="P:response to antibiotic"/>
    <property type="evidence" value="ECO:0007669"/>
    <property type="project" value="InterPro"/>
</dbReference>
<dbReference type="PANTHER" id="PTHR31299:SF0">
    <property type="entry name" value="ESTERASE, PUTATIVE (AFU_ORTHOLOGUE AFUA_1G05850)-RELATED"/>
    <property type="match status" value="1"/>
</dbReference>
<evidence type="ECO:0000313" key="2">
    <source>
        <dbReference type="Proteomes" id="UP000572680"/>
    </source>
</evidence>
<sequence length="425" mass="45236">MSLRLSVHDAALPFGDDPARLGAAADRFLAALDRRPALLGLGEPTHGVEAFPRLRNELLAHLVERHGFRSLAIESDCLAGAVVNDHVTTGAGDLDEVLATGFSHGFGASPANRALVVWLREHNAGRDPGEQVRFHGFDAPMETVAAQSPRASLLAARSYLAAHLGEDRVPHDAGTLTGLLGDDADWSEPEAIMNPARSVGNTPRARELRLAADDLVALFEAQAPGLRHADSDAGFERAYTSARTARGLLRYHAAMASAAPDRVAALGQLRDAMMADNLLAVARAEADRGPCLVFAHNAHLQRCSARLRFGEIDARWWSAGAIVASAVRDRYAFIAADFGDLEGGGPSPQEDTLQAVLSEATADRALFPGKELAAALETHPGLRERVTDDPRYVPFDPGRLDAADAVAFIRSVPGWKGTIFANAPG</sequence>